<evidence type="ECO:0000313" key="1">
    <source>
        <dbReference type="EMBL" id="KKL69042.1"/>
    </source>
</evidence>
<organism evidence="1">
    <name type="scientific">marine sediment metagenome</name>
    <dbReference type="NCBI Taxonomy" id="412755"/>
    <lineage>
        <taxon>unclassified sequences</taxon>
        <taxon>metagenomes</taxon>
        <taxon>ecological metagenomes</taxon>
    </lineage>
</organism>
<dbReference type="AlphaFoldDB" id="A0A0F9H145"/>
<proteinExistence type="predicted"/>
<name>A0A0F9H145_9ZZZZ</name>
<feature type="non-terminal residue" evidence="1">
    <location>
        <position position="1"/>
    </location>
</feature>
<protein>
    <submittedName>
        <fullName evidence="1">Uncharacterized protein</fullName>
    </submittedName>
</protein>
<accession>A0A0F9H145</accession>
<comment type="caution">
    <text evidence="1">The sequence shown here is derived from an EMBL/GenBank/DDBJ whole genome shotgun (WGS) entry which is preliminary data.</text>
</comment>
<reference evidence="1" key="1">
    <citation type="journal article" date="2015" name="Nature">
        <title>Complex archaea that bridge the gap between prokaryotes and eukaryotes.</title>
        <authorList>
            <person name="Spang A."/>
            <person name="Saw J.H."/>
            <person name="Jorgensen S.L."/>
            <person name="Zaremba-Niedzwiedzka K."/>
            <person name="Martijn J."/>
            <person name="Lind A.E."/>
            <person name="van Eijk R."/>
            <person name="Schleper C."/>
            <person name="Guy L."/>
            <person name="Ettema T.J."/>
        </authorList>
    </citation>
    <scope>NUCLEOTIDE SEQUENCE</scope>
</reference>
<gene>
    <name evidence="1" type="ORF">LCGC14_2118940</name>
</gene>
<dbReference type="EMBL" id="LAZR01026343">
    <property type="protein sequence ID" value="KKL69042.1"/>
    <property type="molecule type" value="Genomic_DNA"/>
</dbReference>
<sequence>TDVLLIAGLPSGGDIVCRAMAIANGSLVLGNIKRAGIPNVREVIWSDTADLTEWAAGNAGNQVLHGSRDPIQVIKPLGPDVFVYGTRSVVRMEALGTADFTFSFVPTIFGEAVSSAGIGAVSQSAVFAVGDRHIIMTQSGIFSYTGGFTAEQLAIPKVFRKFFDSTGEISESKQDRNFVHYIDGQDEMFFFYVLEGNEFPDRALVVDLTKGVWRKRVFAHQFNFADTMTDVSVTRIIDLVGDIASQNYPIKSSALGSSVKTTVLGSAETATKVVYQYNFIAADDAGTAIVWNITSKTFLWLDKEHRVDWFEMDISGDTITFAVSIDGGKTFPLSAMVSPGAVPVLTRTQDLIDQFIANSITLKWSGTGGFSLGPISMRHKEESRWSL</sequence>